<keyword evidence="1" id="KW-0732">Signal</keyword>
<organism evidence="3 4">
    <name type="scientific">Trichlorobacter ammonificans</name>
    <dbReference type="NCBI Taxonomy" id="2916410"/>
    <lineage>
        <taxon>Bacteria</taxon>
        <taxon>Pseudomonadati</taxon>
        <taxon>Thermodesulfobacteriota</taxon>
        <taxon>Desulfuromonadia</taxon>
        <taxon>Geobacterales</taxon>
        <taxon>Geobacteraceae</taxon>
        <taxon>Trichlorobacter</taxon>
    </lineage>
</organism>
<dbReference type="Proteomes" id="UP001295463">
    <property type="component" value="Chromosome"/>
</dbReference>
<dbReference type="PROSITE" id="PS50206">
    <property type="entry name" value="RHODANESE_3"/>
    <property type="match status" value="2"/>
</dbReference>
<dbReference type="PANTHER" id="PTHR43031">
    <property type="entry name" value="FAD-DEPENDENT OXIDOREDUCTASE"/>
    <property type="match status" value="1"/>
</dbReference>
<name>A0ABN8HPT8_9BACT</name>
<feature type="signal peptide" evidence="1">
    <location>
        <begin position="1"/>
        <end position="22"/>
    </location>
</feature>
<protein>
    <recommendedName>
        <fullName evidence="2">Rhodanese domain-containing protein</fullName>
    </recommendedName>
</protein>
<evidence type="ECO:0000259" key="2">
    <source>
        <dbReference type="PROSITE" id="PS50206"/>
    </source>
</evidence>
<dbReference type="PANTHER" id="PTHR43031:SF1">
    <property type="entry name" value="PYRIDINE NUCLEOTIDE-DISULPHIDE OXIDOREDUCTASE"/>
    <property type="match status" value="1"/>
</dbReference>
<accession>A0ABN8HPT8</accession>
<dbReference type="Gene3D" id="3.40.250.10">
    <property type="entry name" value="Rhodanese-like domain"/>
    <property type="match status" value="2"/>
</dbReference>
<dbReference type="PROSITE" id="PS00380">
    <property type="entry name" value="RHODANESE_1"/>
    <property type="match status" value="1"/>
</dbReference>
<dbReference type="RefSeq" id="WP_305732770.1">
    <property type="nucleotide sequence ID" value="NZ_OW150024.1"/>
</dbReference>
<keyword evidence="4" id="KW-1185">Reference proteome</keyword>
<dbReference type="SMART" id="SM00450">
    <property type="entry name" value="RHOD"/>
    <property type="match status" value="2"/>
</dbReference>
<evidence type="ECO:0000313" key="4">
    <source>
        <dbReference type="Proteomes" id="UP001295463"/>
    </source>
</evidence>
<evidence type="ECO:0000256" key="1">
    <source>
        <dbReference type="SAM" id="SignalP"/>
    </source>
</evidence>
<dbReference type="Pfam" id="PF00581">
    <property type="entry name" value="Rhodanese"/>
    <property type="match status" value="2"/>
</dbReference>
<feature type="domain" description="Rhodanese" evidence="2">
    <location>
        <begin position="162"/>
        <end position="248"/>
    </location>
</feature>
<proteinExistence type="predicted"/>
<dbReference type="EMBL" id="OW150024">
    <property type="protein sequence ID" value="CAH2031987.1"/>
    <property type="molecule type" value="Genomic_DNA"/>
</dbReference>
<sequence length="248" mass="26538">MKTLCKLFVLLTVLGVGAVCQAAEKAKDGFPVISSEQLKAQLDSKAAGLTLIDARTSVEYREAHIVTAISLPVTELEKDASLLKVPKDARLVFYCNGVKCGKSGKAALIARSAGYKDISIYAEGMPVWEEKGYPMYTGPDYDKSVKTSMLKPAAVKALLDAAPATVTVVDVRDAKQFAEGHVPGAINIPVETFAAGSGVLDKAKQIIVYCNSGSSSYNAYRKLQKLAYPNIAQMIFADWKADGLPIAK</sequence>
<feature type="chain" id="PRO_5046652624" description="Rhodanese domain-containing protein" evidence="1">
    <location>
        <begin position="23"/>
        <end position="248"/>
    </location>
</feature>
<gene>
    <name evidence="3" type="ORF">GEAMG1_2152</name>
</gene>
<dbReference type="SUPFAM" id="SSF52821">
    <property type="entry name" value="Rhodanese/Cell cycle control phosphatase"/>
    <property type="match status" value="2"/>
</dbReference>
<dbReference type="InterPro" id="IPR050229">
    <property type="entry name" value="GlpE_sulfurtransferase"/>
</dbReference>
<dbReference type="InterPro" id="IPR001307">
    <property type="entry name" value="Thiosulphate_STrfase_CS"/>
</dbReference>
<dbReference type="CDD" id="cd00158">
    <property type="entry name" value="RHOD"/>
    <property type="match status" value="2"/>
</dbReference>
<evidence type="ECO:0000313" key="3">
    <source>
        <dbReference type="EMBL" id="CAH2031987.1"/>
    </source>
</evidence>
<dbReference type="InterPro" id="IPR036873">
    <property type="entry name" value="Rhodanese-like_dom_sf"/>
</dbReference>
<feature type="domain" description="Rhodanese" evidence="2">
    <location>
        <begin position="45"/>
        <end position="137"/>
    </location>
</feature>
<reference evidence="3 4" key="1">
    <citation type="submission" date="2022-03" db="EMBL/GenBank/DDBJ databases">
        <authorList>
            <person name="Koch H."/>
        </authorList>
    </citation>
    <scope>NUCLEOTIDE SEQUENCE [LARGE SCALE GENOMIC DNA]</scope>
    <source>
        <strain evidence="3 4">G1</strain>
    </source>
</reference>
<dbReference type="InterPro" id="IPR001763">
    <property type="entry name" value="Rhodanese-like_dom"/>
</dbReference>